<feature type="domain" description="CBS" evidence="4">
    <location>
        <begin position="7"/>
        <end position="65"/>
    </location>
</feature>
<sequence length="151" mass="16144">MKVSALMTTPAITVSHQATAAEAAVLMAEEAVGCVAVTEGDILGGILTDRDIVVRSVAQAAGSDEPVIRLMSTPVVTVSASDDLDVAYRLYRREDIRRLAVFDSRRLVGVLTVDDLFADALQRLADLLGPVSRSALREQADDSRPRPRSAP</sequence>
<name>A0A1Z2KXF7_9ACTN</name>
<dbReference type="InterPro" id="IPR046342">
    <property type="entry name" value="CBS_dom_sf"/>
</dbReference>
<evidence type="ECO:0000313" key="6">
    <source>
        <dbReference type="Proteomes" id="UP000195755"/>
    </source>
</evidence>
<keyword evidence="1" id="KW-0677">Repeat</keyword>
<feature type="signal peptide" evidence="3">
    <location>
        <begin position="1"/>
        <end position="20"/>
    </location>
</feature>
<dbReference type="Pfam" id="PF00571">
    <property type="entry name" value="CBS"/>
    <property type="match status" value="2"/>
</dbReference>
<evidence type="ECO:0000256" key="2">
    <source>
        <dbReference type="PROSITE-ProRule" id="PRU00703"/>
    </source>
</evidence>
<dbReference type="PROSITE" id="PS51371">
    <property type="entry name" value="CBS"/>
    <property type="match status" value="2"/>
</dbReference>
<evidence type="ECO:0000313" key="5">
    <source>
        <dbReference type="EMBL" id="ARZ66727.1"/>
    </source>
</evidence>
<evidence type="ECO:0000256" key="3">
    <source>
        <dbReference type="SAM" id="SignalP"/>
    </source>
</evidence>
<gene>
    <name evidence="5" type="ORF">SMD11_1063</name>
</gene>
<dbReference type="Proteomes" id="UP000195755">
    <property type="component" value="Chromosome"/>
</dbReference>
<proteinExistence type="predicted"/>
<dbReference type="PANTHER" id="PTHR48108">
    <property type="entry name" value="CBS DOMAIN-CONTAINING PROTEIN CBSX2, CHLOROPLASTIC"/>
    <property type="match status" value="1"/>
</dbReference>
<evidence type="ECO:0000256" key="1">
    <source>
        <dbReference type="ARBA" id="ARBA00022737"/>
    </source>
</evidence>
<reference evidence="5 6" key="1">
    <citation type="submission" date="2017-06" db="EMBL/GenBank/DDBJ databases">
        <title>Streptomyces albireticuli Genome sequencing and assembly.</title>
        <authorList>
            <person name="Wang Y."/>
            <person name="Du B."/>
            <person name="Ding Y."/>
            <person name="Liu H."/>
            <person name="Hou Q."/>
            <person name="Liu K."/>
            <person name="Yao L."/>
            <person name="Wang C."/>
        </authorList>
    </citation>
    <scope>NUCLEOTIDE SEQUENCE [LARGE SCALE GENOMIC DNA]</scope>
    <source>
        <strain evidence="5 6">MDJK11</strain>
    </source>
</reference>
<dbReference type="SUPFAM" id="SSF54631">
    <property type="entry name" value="CBS-domain pair"/>
    <property type="match status" value="1"/>
</dbReference>
<accession>A0A1Z2KXF7</accession>
<evidence type="ECO:0000259" key="4">
    <source>
        <dbReference type="PROSITE" id="PS51371"/>
    </source>
</evidence>
<dbReference type="EMBL" id="CP021744">
    <property type="protein sequence ID" value="ARZ66727.1"/>
    <property type="molecule type" value="Genomic_DNA"/>
</dbReference>
<dbReference type="Gene3D" id="3.10.580.10">
    <property type="entry name" value="CBS-domain"/>
    <property type="match status" value="1"/>
</dbReference>
<dbReference type="SMART" id="SM00116">
    <property type="entry name" value="CBS"/>
    <property type="match status" value="2"/>
</dbReference>
<dbReference type="AlphaFoldDB" id="A0A1Z2KXF7"/>
<dbReference type="PANTHER" id="PTHR48108:SF26">
    <property type="entry name" value="CBS DOMAIN-CONTAINING PROTEIN DDB_G0289609"/>
    <property type="match status" value="1"/>
</dbReference>
<keyword evidence="3" id="KW-0732">Signal</keyword>
<feature type="domain" description="CBS" evidence="4">
    <location>
        <begin position="71"/>
        <end position="127"/>
    </location>
</feature>
<feature type="chain" id="PRO_5038949092" description="CBS domain-containing protein" evidence="3">
    <location>
        <begin position="21"/>
        <end position="151"/>
    </location>
</feature>
<dbReference type="KEGG" id="salj:SMD11_1063"/>
<keyword evidence="2" id="KW-0129">CBS domain</keyword>
<organism evidence="5 6">
    <name type="scientific">Streptomyces albireticuli</name>
    <dbReference type="NCBI Taxonomy" id="1940"/>
    <lineage>
        <taxon>Bacteria</taxon>
        <taxon>Bacillati</taxon>
        <taxon>Actinomycetota</taxon>
        <taxon>Actinomycetes</taxon>
        <taxon>Kitasatosporales</taxon>
        <taxon>Streptomycetaceae</taxon>
        <taxon>Streptomyces</taxon>
    </lineage>
</organism>
<dbReference type="InterPro" id="IPR000644">
    <property type="entry name" value="CBS_dom"/>
</dbReference>
<dbReference type="OrthoDB" id="9789996at2"/>
<dbReference type="InterPro" id="IPR051462">
    <property type="entry name" value="CBS_domain-containing"/>
</dbReference>
<protein>
    <recommendedName>
        <fullName evidence="4">CBS domain-containing protein</fullName>
    </recommendedName>
</protein>
<dbReference type="RefSeq" id="WP_087925291.1">
    <property type="nucleotide sequence ID" value="NZ_CP021744.1"/>
</dbReference>